<keyword evidence="4" id="KW-0119">Carbohydrate metabolism</keyword>
<evidence type="ECO:0000256" key="4">
    <source>
        <dbReference type="ARBA" id="ARBA00023277"/>
    </source>
</evidence>
<organism evidence="5">
    <name type="scientific">freshwater metagenome</name>
    <dbReference type="NCBI Taxonomy" id="449393"/>
    <lineage>
        <taxon>unclassified sequences</taxon>
        <taxon>metagenomes</taxon>
        <taxon>ecological metagenomes</taxon>
    </lineage>
</organism>
<dbReference type="InterPro" id="IPR023214">
    <property type="entry name" value="HAD_sf"/>
</dbReference>
<dbReference type="Pfam" id="PF13419">
    <property type="entry name" value="HAD_2"/>
    <property type="match status" value="1"/>
</dbReference>
<comment type="cofactor">
    <cofactor evidence="1">
        <name>Mg(2+)</name>
        <dbReference type="ChEBI" id="CHEBI:18420"/>
    </cofactor>
</comment>
<dbReference type="SFLD" id="SFLDG01129">
    <property type="entry name" value="C1.5:_HAD__Beta-PGM__Phosphata"/>
    <property type="match status" value="1"/>
</dbReference>
<dbReference type="InterPro" id="IPR023198">
    <property type="entry name" value="PGP-like_dom2"/>
</dbReference>
<accession>A0A6J6NCF7</accession>
<dbReference type="PANTHER" id="PTHR46193">
    <property type="entry name" value="6-PHOSPHOGLUCONATE PHOSPHATASE"/>
    <property type="match status" value="1"/>
</dbReference>
<dbReference type="InterPro" id="IPR006439">
    <property type="entry name" value="HAD-SF_hydro_IA"/>
</dbReference>
<dbReference type="Gene3D" id="3.40.50.1000">
    <property type="entry name" value="HAD superfamily/HAD-like"/>
    <property type="match status" value="1"/>
</dbReference>
<dbReference type="EMBL" id="CAFBAA010000007">
    <property type="protein sequence ID" value="CAB4841695.1"/>
    <property type="molecule type" value="Genomic_DNA"/>
</dbReference>
<dbReference type="NCBIfam" id="TIGR01509">
    <property type="entry name" value="HAD-SF-IA-v3"/>
    <property type="match status" value="1"/>
</dbReference>
<dbReference type="Gene3D" id="1.10.150.240">
    <property type="entry name" value="Putative phosphatase, domain 2"/>
    <property type="match status" value="1"/>
</dbReference>
<dbReference type="SFLD" id="SFLDS00003">
    <property type="entry name" value="Haloacid_Dehalogenase"/>
    <property type="match status" value="1"/>
</dbReference>
<dbReference type="EMBL" id="CAEZXN010000002">
    <property type="protein sequence ID" value="CAB4683882.1"/>
    <property type="molecule type" value="Genomic_DNA"/>
</dbReference>
<dbReference type="InterPro" id="IPR036412">
    <property type="entry name" value="HAD-like_sf"/>
</dbReference>
<keyword evidence="3" id="KW-0460">Magnesium</keyword>
<evidence type="ECO:0000256" key="1">
    <source>
        <dbReference type="ARBA" id="ARBA00001946"/>
    </source>
</evidence>
<protein>
    <submittedName>
        <fullName evidence="5">Unannotated protein</fullName>
    </submittedName>
</protein>
<name>A0A6J6NCF7_9ZZZZ</name>
<dbReference type="AlphaFoldDB" id="A0A6J6NCF7"/>
<gene>
    <name evidence="5" type="ORF">UFOPK2423_00131</name>
    <name evidence="6" type="ORF">UFOPK3266_00452</name>
</gene>
<evidence type="ECO:0000256" key="3">
    <source>
        <dbReference type="ARBA" id="ARBA00022842"/>
    </source>
</evidence>
<dbReference type="PANTHER" id="PTHR46193:SF18">
    <property type="entry name" value="HEXITOL PHOSPHATASE B"/>
    <property type="match status" value="1"/>
</dbReference>
<dbReference type="InterPro" id="IPR051600">
    <property type="entry name" value="Beta-PGM-like"/>
</dbReference>
<dbReference type="CDD" id="cd07505">
    <property type="entry name" value="HAD_BPGM-like"/>
    <property type="match status" value="1"/>
</dbReference>
<dbReference type="InterPro" id="IPR041492">
    <property type="entry name" value="HAD_2"/>
</dbReference>
<evidence type="ECO:0000313" key="6">
    <source>
        <dbReference type="EMBL" id="CAB4841695.1"/>
    </source>
</evidence>
<dbReference type="SUPFAM" id="SSF56784">
    <property type="entry name" value="HAD-like"/>
    <property type="match status" value="1"/>
</dbReference>
<evidence type="ECO:0000256" key="2">
    <source>
        <dbReference type="ARBA" id="ARBA00022723"/>
    </source>
</evidence>
<proteinExistence type="predicted"/>
<evidence type="ECO:0000313" key="5">
    <source>
        <dbReference type="EMBL" id="CAB4683882.1"/>
    </source>
</evidence>
<dbReference type="GO" id="GO:0046872">
    <property type="term" value="F:metal ion binding"/>
    <property type="evidence" value="ECO:0007669"/>
    <property type="project" value="UniProtKB-KW"/>
</dbReference>
<dbReference type="GO" id="GO:0003824">
    <property type="term" value="F:catalytic activity"/>
    <property type="evidence" value="ECO:0007669"/>
    <property type="project" value="UniProtKB-ARBA"/>
</dbReference>
<sequence>MKIPRPAAILFDMDGLLVDTEPVWWLSESAYALELGFQWTKEDQHICVGGPLTRVGDHIVERARAATGQVHDRDAVVETITLDVASRISDMKIDLMPGGRELLELLVSEGIPHALVSASPRHTVEAVVRSTGVTSFSTTIAGTDLSRTKPHPDPYLEAVRRLDVPIAETIILEDSPNGVIGALASGAIVYAIPHLVPVPPLPRLNFAKSLMEVRNALL</sequence>
<keyword evidence="2" id="KW-0479">Metal-binding</keyword>
<reference evidence="5" key="1">
    <citation type="submission" date="2020-05" db="EMBL/GenBank/DDBJ databases">
        <authorList>
            <person name="Chiriac C."/>
            <person name="Salcher M."/>
            <person name="Ghai R."/>
            <person name="Kavagutti S V."/>
        </authorList>
    </citation>
    <scope>NUCLEOTIDE SEQUENCE</scope>
</reference>